<accession>A0ABT1XZZ5</accession>
<dbReference type="Proteomes" id="UP001524944">
    <property type="component" value="Unassembled WGS sequence"/>
</dbReference>
<dbReference type="RefSeq" id="WP_257911745.1">
    <property type="nucleotide sequence ID" value="NZ_JANPWE010000001.1"/>
</dbReference>
<dbReference type="EMBL" id="JANPWE010000001">
    <property type="protein sequence ID" value="MCR6544185.1"/>
    <property type="molecule type" value="Genomic_DNA"/>
</dbReference>
<dbReference type="InterPro" id="IPR001242">
    <property type="entry name" value="Condensation_dom"/>
</dbReference>
<evidence type="ECO:0000313" key="2">
    <source>
        <dbReference type="EMBL" id="MCR6544185.1"/>
    </source>
</evidence>
<comment type="caution">
    <text evidence="2">The sequence shown here is derived from an EMBL/GenBank/DDBJ whole genome shotgun (WGS) entry which is preliminary data.</text>
</comment>
<feature type="domain" description="Condensation" evidence="1">
    <location>
        <begin position="28"/>
        <end position="254"/>
    </location>
</feature>
<proteinExistence type="predicted"/>
<protein>
    <submittedName>
        <fullName evidence="2">Condensation domain-containing protein</fullName>
    </submittedName>
</protein>
<evidence type="ECO:0000313" key="3">
    <source>
        <dbReference type="Proteomes" id="UP001524944"/>
    </source>
</evidence>
<gene>
    <name evidence="2" type="ORF">NVS47_01430</name>
</gene>
<dbReference type="Pfam" id="PF00668">
    <property type="entry name" value="Condensation"/>
    <property type="match status" value="1"/>
</dbReference>
<dbReference type="SUPFAM" id="SSF52777">
    <property type="entry name" value="CoA-dependent acyltransferases"/>
    <property type="match status" value="1"/>
</dbReference>
<keyword evidence="3" id="KW-1185">Reference proteome</keyword>
<sequence length="447" mass="52508">MTNKKDIQAGYMESGYWAFEGKLGCNTMYLITRFKKELDLKILKESLENLSRDLPLLSRRMKKGYWRDQWQVIPDFDIQKLIYLYEVDLENFYDQAYEIFIKMQDNHITLEKEPPLKLKIFRNKSGEEKLVVFCIHHALADGRGCFQLVELLGKYYHSILHRIPFTPPKNERRMLKFVTSLNLKHVLTMFMSSLKGISQTVKMTSFKPLIKNEITKDEGNRENIERIILSEEDLKMLKNFYQDYSFTVNDIVLLLTLKFMELHNQALEKPSDYVGVALGIDLRKYLKMDFLSISNFSAMEMFIVSQKDLADLGTMKQKLQDFKEKPIGLGFVFQFFLNSMFPIKLQKKILDKWARDFIIKGSEIMVQTTNVGKLDDYVVPFGDLVENISFVGPSPRYGFPEISISGYKNTLTIYFTKYYDSNQINLKTKNEWNGFLEEILLWKKKAS</sequence>
<organism evidence="2 3">
    <name type="scientific">Dehalobacterium formicoaceticum</name>
    <dbReference type="NCBI Taxonomy" id="51515"/>
    <lineage>
        <taxon>Bacteria</taxon>
        <taxon>Bacillati</taxon>
        <taxon>Bacillota</taxon>
        <taxon>Clostridia</taxon>
        <taxon>Eubacteriales</taxon>
        <taxon>Peptococcaceae</taxon>
        <taxon>Dehalobacterium</taxon>
    </lineage>
</organism>
<dbReference type="Gene3D" id="3.30.559.10">
    <property type="entry name" value="Chloramphenicol acetyltransferase-like domain"/>
    <property type="match status" value="1"/>
</dbReference>
<reference evidence="2 3" key="1">
    <citation type="submission" date="2022-08" db="EMBL/GenBank/DDBJ databases">
        <title>Proteogenomics of the novel Dehalobacterium formicoaceticum strain EZ94 highlights a key role of methyltransferases during anaerobic dichloromethane degradation.</title>
        <authorList>
            <person name="Wasmund K."/>
        </authorList>
    </citation>
    <scope>NUCLEOTIDE SEQUENCE [LARGE SCALE GENOMIC DNA]</scope>
    <source>
        <strain evidence="2 3">EZ94</strain>
    </source>
</reference>
<dbReference type="InterPro" id="IPR023213">
    <property type="entry name" value="CAT-like_dom_sf"/>
</dbReference>
<name>A0ABT1XZZ5_9FIRM</name>
<evidence type="ECO:0000259" key="1">
    <source>
        <dbReference type="Pfam" id="PF00668"/>
    </source>
</evidence>